<dbReference type="Gene3D" id="3.10.620.30">
    <property type="match status" value="1"/>
</dbReference>
<dbReference type="AlphaFoldDB" id="A0A814B2S2"/>
<evidence type="ECO:0000313" key="2">
    <source>
        <dbReference type="EMBL" id="CAF0923451.1"/>
    </source>
</evidence>
<protein>
    <recommendedName>
        <fullName evidence="1">Transglutaminase-like domain-containing protein</fullName>
    </recommendedName>
</protein>
<dbReference type="InterPro" id="IPR056564">
    <property type="entry name" value="Ig-like_KY"/>
</dbReference>
<dbReference type="SUPFAM" id="SSF54001">
    <property type="entry name" value="Cysteine proteinases"/>
    <property type="match status" value="1"/>
</dbReference>
<reference evidence="2" key="1">
    <citation type="submission" date="2021-02" db="EMBL/GenBank/DDBJ databases">
        <authorList>
            <person name="Nowell W R."/>
        </authorList>
    </citation>
    <scope>NUCLEOTIDE SEQUENCE</scope>
</reference>
<dbReference type="EMBL" id="CAJNOT010000276">
    <property type="protein sequence ID" value="CAF0923451.1"/>
    <property type="molecule type" value="Genomic_DNA"/>
</dbReference>
<accession>A0A814B2S2</accession>
<dbReference type="SMART" id="SM00460">
    <property type="entry name" value="TGc"/>
    <property type="match status" value="1"/>
</dbReference>
<dbReference type="InterPro" id="IPR038765">
    <property type="entry name" value="Papain-like_cys_pep_sf"/>
</dbReference>
<evidence type="ECO:0000313" key="3">
    <source>
        <dbReference type="Proteomes" id="UP000663864"/>
    </source>
</evidence>
<sequence length="513" mass="58690">MQVKSASSNIDLTPLDKEAYTPSICQQRQAAIDNMSYRRAIDQWQPKTFQQLIDYIKSLSVNKNEIDQAWIIFYWISQNIRYDTKAYFENNIGSQSFTNVFLSRKAVCEGYSNLYADLCAQIGLQCRKVSGYAKGYSFNPRQTSFKQTNHAWNIISLKNGHSYFIESTWGSGHLDASTNQYKAKLTPHYFFCRSEHMIYEHLPVDPQWQLLEHPLTMEQFLKLPNTYPEFFELNLNIVSPVYTQKVTLEPGQSYGEVLIATPINDVKLSGSLRDESNTKIVGGDFVYFDRDRNLWRCRFAPQKAGNHTILIFGRKENDGKFSLKLYPNHETTYISDAQVIYPSLVDPNDYAIATAPLHTVFIAESTIPGAGLGVFAARRIPKDTYFDKKHDNQETGRGALLKETLKKLERLEDLICREERINASIMPDEETGELKGQLKVEFESCSKCHRSALSANLIHTSERCPSGRNGNYFRYHTTTDQMVCDACRQIEKISVTPVKCAKCGTLRGIKRLI</sequence>
<dbReference type="Pfam" id="PF23265">
    <property type="entry name" value="Ig-like_KY"/>
    <property type="match status" value="1"/>
</dbReference>
<gene>
    <name evidence="2" type="ORF">ZHD862_LOCUS8526</name>
</gene>
<dbReference type="PANTHER" id="PTHR46333:SF2">
    <property type="entry name" value="CYTOKINESIS PROTEIN 3"/>
    <property type="match status" value="1"/>
</dbReference>
<evidence type="ECO:0000259" key="1">
    <source>
        <dbReference type="SMART" id="SM00460"/>
    </source>
</evidence>
<name>A0A814B2S2_9BILA</name>
<dbReference type="InterPro" id="IPR052557">
    <property type="entry name" value="CAP/Cytokinesis_protein"/>
</dbReference>
<organism evidence="2 3">
    <name type="scientific">Rotaria sordida</name>
    <dbReference type="NCBI Taxonomy" id="392033"/>
    <lineage>
        <taxon>Eukaryota</taxon>
        <taxon>Metazoa</taxon>
        <taxon>Spiralia</taxon>
        <taxon>Gnathifera</taxon>
        <taxon>Rotifera</taxon>
        <taxon>Eurotatoria</taxon>
        <taxon>Bdelloidea</taxon>
        <taxon>Philodinida</taxon>
        <taxon>Philodinidae</taxon>
        <taxon>Rotaria</taxon>
    </lineage>
</organism>
<feature type="domain" description="Transglutaminase-like" evidence="1">
    <location>
        <begin position="100"/>
        <end position="169"/>
    </location>
</feature>
<proteinExistence type="predicted"/>
<dbReference type="Proteomes" id="UP000663864">
    <property type="component" value="Unassembled WGS sequence"/>
</dbReference>
<dbReference type="Gene3D" id="2.170.270.10">
    <property type="entry name" value="SET domain"/>
    <property type="match status" value="1"/>
</dbReference>
<dbReference type="GO" id="GO:0005737">
    <property type="term" value="C:cytoplasm"/>
    <property type="evidence" value="ECO:0007669"/>
    <property type="project" value="TreeGrafter"/>
</dbReference>
<dbReference type="InterPro" id="IPR046341">
    <property type="entry name" value="SET_dom_sf"/>
</dbReference>
<comment type="caution">
    <text evidence="2">The sequence shown here is derived from an EMBL/GenBank/DDBJ whole genome shotgun (WGS) entry which is preliminary data.</text>
</comment>
<dbReference type="Pfam" id="PF01841">
    <property type="entry name" value="Transglut_core"/>
    <property type="match status" value="1"/>
</dbReference>
<dbReference type="InterPro" id="IPR002931">
    <property type="entry name" value="Transglutaminase-like"/>
</dbReference>
<dbReference type="PANTHER" id="PTHR46333">
    <property type="entry name" value="CYTOKINESIS PROTEIN 3"/>
    <property type="match status" value="1"/>
</dbReference>